<comment type="caution">
    <text evidence="1">The sequence shown here is derived from an EMBL/GenBank/DDBJ whole genome shotgun (WGS) entry which is preliminary data.</text>
</comment>
<evidence type="ECO:0000313" key="1">
    <source>
        <dbReference type="EMBL" id="REC53489.1"/>
    </source>
</evidence>
<evidence type="ECO:0000313" key="2">
    <source>
        <dbReference type="Proteomes" id="UP000256512"/>
    </source>
</evidence>
<dbReference type="EMBL" id="QNVS01000043">
    <property type="protein sequence ID" value="REC53489.1"/>
    <property type="molecule type" value="Genomic_DNA"/>
</dbReference>
<accession>A0A3D9BIZ4</accession>
<gene>
    <name evidence="1" type="ORF">DRF62_13270</name>
</gene>
<keyword evidence="2" id="KW-1185">Reference proteome</keyword>
<dbReference type="Proteomes" id="UP000256512">
    <property type="component" value="Unassembled WGS sequence"/>
</dbReference>
<dbReference type="AlphaFoldDB" id="A0A3D9BIZ4"/>
<protein>
    <submittedName>
        <fullName evidence="1">Uncharacterized protein</fullName>
    </submittedName>
</protein>
<proteinExistence type="predicted"/>
<organism evidence="1 2">
    <name type="scientific">Chryseobacterium piscium</name>
    <dbReference type="NCBI Taxonomy" id="333702"/>
    <lineage>
        <taxon>Bacteria</taxon>
        <taxon>Pseudomonadati</taxon>
        <taxon>Bacteroidota</taxon>
        <taxon>Flavobacteriia</taxon>
        <taxon>Flavobacteriales</taxon>
        <taxon>Weeksellaceae</taxon>
        <taxon>Chryseobacterium group</taxon>
        <taxon>Chryseobacterium</taxon>
    </lineage>
</organism>
<name>A0A3D9BIZ4_9FLAO</name>
<reference evidence="1 2" key="1">
    <citation type="journal article" date="2006" name="Int. J. Syst. Evol. Microbiol.">
        <title>Chryseobacterium piscium sp. nov., isolated from fish of the South Atlantic Ocean off South Africa.</title>
        <authorList>
            <person name="de Beer H."/>
            <person name="Hugo C.J."/>
            <person name="Jooste P.J."/>
            <person name="Vancanneyt M."/>
            <person name="Coenye T."/>
            <person name="Vandamme P."/>
        </authorList>
    </citation>
    <scope>NUCLEOTIDE SEQUENCE [LARGE SCALE GENOMIC DNA]</scope>
    <source>
        <strain evidence="1 2">CCUG 51923</strain>
    </source>
</reference>
<dbReference type="RefSeq" id="WP_115950755.1">
    <property type="nucleotide sequence ID" value="NZ_QNVS01000043.1"/>
</dbReference>
<sequence length="196" mass="23180">MQENSKDEFLKIAEEYVLNNAGDHVKVSYTENYDELFVFGYQAKDKKVRLVGQGPIVLVKKDGRIFEFGSSTGDEEALVEVTNKLNKERLIRLFYKNYNIKNNNYDLIITDIYELDEGEHLNELITVLLRNRIQYFTHDENNGEQRHYYTKERLEETLEQTPANLGRYFCYNHLSDALVDLIKTNPYFKWTLSEVK</sequence>